<name>A0A934QK22_9PROT</name>
<dbReference type="AlphaFoldDB" id="A0A934QK22"/>
<comment type="subcellular location">
    <subcellularLocation>
        <location evidence="1">Cell envelope</location>
    </subcellularLocation>
</comment>
<evidence type="ECO:0000313" key="5">
    <source>
        <dbReference type="EMBL" id="MBK1698311.1"/>
    </source>
</evidence>
<feature type="region of interest" description="Disordered" evidence="3">
    <location>
        <begin position="451"/>
        <end position="489"/>
    </location>
</feature>
<protein>
    <recommendedName>
        <fullName evidence="7">Multidrug resistance efflux pump</fullName>
    </recommendedName>
</protein>
<sequence>MLPIGGRRCLHAKGHRTRPIQVEVEMQKGRVIRIGLTLAIFGVVIWTVAPYVTSRVSTSAVVNAPLSPIVAPFNGRVAEPSKPVGARVQPDELLFKAVSESPDRRYQSELEARTQTLQQRLAAVARQRTQLEQLAEDLHARQSRYRSHALKRLRHEIEQTQAALEGARAEAKEADAALARSRNLQAKGLTPNSEHDERVTVAQVARARVNELQARLDGLTSEVVAAREGTFVRAGVHDVPYSQQRADEVALRLSELARSEARLAAELSGARHQLAEERARRDRTEAFRPTAPMRGVVWSASGVRGDPISTGQVVLQVADCEQRFVEVAVSEGYFEAIQAGDIARVHLKGSDRTLRAPVIAVRGAGARKEGPNLAARVPQVERGQLRVLVSLEGVGLDRSASTFCNIGRTAEVYFSRDTSGMIGTAATAVRGWAMALWQTLDSGVSEAVGARAGPGIAAPQMPDPPEAASRGRLPASTAGFRSSEHQGSE</sequence>
<dbReference type="Gene3D" id="1.10.287.470">
    <property type="entry name" value="Helix hairpin bin"/>
    <property type="match status" value="1"/>
</dbReference>
<evidence type="ECO:0000313" key="6">
    <source>
        <dbReference type="Proteomes" id="UP000778970"/>
    </source>
</evidence>
<evidence type="ECO:0000256" key="3">
    <source>
        <dbReference type="SAM" id="MobiDB-lite"/>
    </source>
</evidence>
<keyword evidence="4" id="KW-0812">Transmembrane</keyword>
<gene>
    <name evidence="5" type="ORF">CKO21_13770</name>
</gene>
<accession>A0A934QK22</accession>
<keyword evidence="2" id="KW-0175">Coiled coil</keyword>
<dbReference type="Proteomes" id="UP000778970">
    <property type="component" value="Unassembled WGS sequence"/>
</dbReference>
<comment type="caution">
    <text evidence="5">The sequence shown here is derived from an EMBL/GenBank/DDBJ whole genome shotgun (WGS) entry which is preliminary data.</text>
</comment>
<evidence type="ECO:0008006" key="7">
    <source>
        <dbReference type="Google" id="ProtNLM"/>
    </source>
</evidence>
<proteinExistence type="predicted"/>
<dbReference type="GO" id="GO:0030313">
    <property type="term" value="C:cell envelope"/>
    <property type="evidence" value="ECO:0007669"/>
    <property type="project" value="UniProtKB-SubCell"/>
</dbReference>
<keyword evidence="6" id="KW-1185">Reference proteome</keyword>
<dbReference type="EMBL" id="NRRE01000027">
    <property type="protein sequence ID" value="MBK1698311.1"/>
    <property type="molecule type" value="Genomic_DNA"/>
</dbReference>
<evidence type="ECO:0000256" key="1">
    <source>
        <dbReference type="ARBA" id="ARBA00004196"/>
    </source>
</evidence>
<feature type="coiled-coil region" evidence="2">
    <location>
        <begin position="107"/>
        <end position="229"/>
    </location>
</feature>
<keyword evidence="4" id="KW-1133">Transmembrane helix</keyword>
<feature type="transmembrane region" description="Helical" evidence="4">
    <location>
        <begin position="31"/>
        <end position="52"/>
    </location>
</feature>
<reference evidence="5" key="1">
    <citation type="submission" date="2017-08" db="EMBL/GenBank/DDBJ databases">
        <authorList>
            <person name="Imhoff J.F."/>
            <person name="Rahn T."/>
            <person name="Kuenzel S."/>
            <person name="Neulinger S.C."/>
        </authorList>
    </citation>
    <scope>NUCLEOTIDE SEQUENCE</scope>
    <source>
        <strain evidence="5">DSM 9154</strain>
    </source>
</reference>
<keyword evidence="4" id="KW-0472">Membrane</keyword>
<evidence type="ECO:0000256" key="2">
    <source>
        <dbReference type="SAM" id="Coils"/>
    </source>
</evidence>
<reference evidence="5" key="2">
    <citation type="journal article" date="2020" name="Microorganisms">
        <title>Osmotic Adaptation and Compatible Solute Biosynthesis of Phototrophic Bacteria as Revealed from Genome Analyses.</title>
        <authorList>
            <person name="Imhoff J.F."/>
            <person name="Rahn T."/>
            <person name="Kunzel S."/>
            <person name="Keller A."/>
            <person name="Neulinger S.C."/>
        </authorList>
    </citation>
    <scope>NUCLEOTIDE SEQUENCE</scope>
    <source>
        <strain evidence="5">DSM 9154</strain>
    </source>
</reference>
<organism evidence="5 6">
    <name type="scientific">Rhodovibrio salinarum</name>
    <dbReference type="NCBI Taxonomy" id="1087"/>
    <lineage>
        <taxon>Bacteria</taxon>
        <taxon>Pseudomonadati</taxon>
        <taxon>Pseudomonadota</taxon>
        <taxon>Alphaproteobacteria</taxon>
        <taxon>Rhodospirillales</taxon>
        <taxon>Rhodovibrionaceae</taxon>
        <taxon>Rhodovibrio</taxon>
    </lineage>
</organism>
<dbReference type="PANTHER" id="PTHR30386">
    <property type="entry name" value="MEMBRANE FUSION SUBUNIT OF EMRAB-TOLC MULTIDRUG EFFLUX PUMP"/>
    <property type="match status" value="1"/>
</dbReference>
<dbReference type="PANTHER" id="PTHR30386:SF19">
    <property type="entry name" value="MULTIDRUG EXPORT PROTEIN EMRA-RELATED"/>
    <property type="match status" value="1"/>
</dbReference>
<dbReference type="InterPro" id="IPR050739">
    <property type="entry name" value="MFP"/>
</dbReference>
<evidence type="ECO:0000256" key="4">
    <source>
        <dbReference type="SAM" id="Phobius"/>
    </source>
</evidence>